<reference evidence="3" key="1">
    <citation type="submission" date="2022-06" db="EMBL/GenBank/DDBJ databases">
        <title>Aeoliella straminimaris, a novel planctomycete from sediments.</title>
        <authorList>
            <person name="Vitorino I.R."/>
            <person name="Lage O.M."/>
        </authorList>
    </citation>
    <scope>NUCLEOTIDE SEQUENCE</scope>
    <source>
        <strain evidence="3">ICT_H6.2</strain>
    </source>
</reference>
<organism evidence="3 4">
    <name type="scientific">Aeoliella straminimaris</name>
    <dbReference type="NCBI Taxonomy" id="2954799"/>
    <lineage>
        <taxon>Bacteria</taxon>
        <taxon>Pseudomonadati</taxon>
        <taxon>Planctomycetota</taxon>
        <taxon>Planctomycetia</taxon>
        <taxon>Pirellulales</taxon>
        <taxon>Lacipirellulaceae</taxon>
        <taxon>Aeoliella</taxon>
    </lineage>
</organism>
<dbReference type="Proteomes" id="UP001155241">
    <property type="component" value="Unassembled WGS sequence"/>
</dbReference>
<dbReference type="RefSeq" id="WP_252854227.1">
    <property type="nucleotide sequence ID" value="NZ_JAMXLR010000065.1"/>
</dbReference>
<gene>
    <name evidence="3" type="ORF">NG895_19630</name>
</gene>
<protein>
    <submittedName>
        <fullName evidence="3">Uncharacterized protein</fullName>
    </submittedName>
</protein>
<sequence>MTQKCSISHILPALLLVGVLVSPSAAQSVPTVTGSLHNLVGELTSRQYFLRHPHSDPRPYIEPSFALATLHRASRHIAGGNVDEAARLAKQVDCEVVRFVDEETQQDYVLLREDLNTLSAPRGWGSYLYNPQAKVPALVEAPHPLDDSNSAKVATMVFAEGAKGLLLAGAQRDKADVPDLVDSVFHQVHVAWTEAMGQVAVWQIHGFALEKHPFPRNAKAILSTGGGDVVDEIVELNDRFTDRGLDSYAFNRLQPSNDINKWINQGTPGLRFSSLAATKNEQGKHLRSVGGTFVHVELERSVRGNADQRRVAAEAIAEAMKQSADKKPTGESEMPTERVSQRPRRAPRA</sequence>
<feature type="signal peptide" evidence="2">
    <location>
        <begin position="1"/>
        <end position="28"/>
    </location>
</feature>
<evidence type="ECO:0000256" key="2">
    <source>
        <dbReference type="SAM" id="SignalP"/>
    </source>
</evidence>
<keyword evidence="2" id="KW-0732">Signal</keyword>
<proteinExistence type="predicted"/>
<comment type="caution">
    <text evidence="3">The sequence shown here is derived from an EMBL/GenBank/DDBJ whole genome shotgun (WGS) entry which is preliminary data.</text>
</comment>
<feature type="region of interest" description="Disordered" evidence="1">
    <location>
        <begin position="314"/>
        <end position="349"/>
    </location>
</feature>
<dbReference type="EMBL" id="JAMXLR010000065">
    <property type="protein sequence ID" value="MCO6046117.1"/>
    <property type="molecule type" value="Genomic_DNA"/>
</dbReference>
<feature type="compositionally biased region" description="Basic and acidic residues" evidence="1">
    <location>
        <begin position="323"/>
        <end position="340"/>
    </location>
</feature>
<name>A0A9X2FDL9_9BACT</name>
<accession>A0A9X2FDL9</accession>
<evidence type="ECO:0000313" key="3">
    <source>
        <dbReference type="EMBL" id="MCO6046117.1"/>
    </source>
</evidence>
<evidence type="ECO:0000313" key="4">
    <source>
        <dbReference type="Proteomes" id="UP001155241"/>
    </source>
</evidence>
<evidence type="ECO:0000256" key="1">
    <source>
        <dbReference type="SAM" id="MobiDB-lite"/>
    </source>
</evidence>
<feature type="chain" id="PRO_5040730536" evidence="2">
    <location>
        <begin position="29"/>
        <end position="349"/>
    </location>
</feature>
<keyword evidence="4" id="KW-1185">Reference proteome</keyword>
<dbReference type="AlphaFoldDB" id="A0A9X2FDL9"/>